<feature type="region of interest" description="Disordered" evidence="1">
    <location>
        <begin position="1"/>
        <end position="58"/>
    </location>
</feature>
<feature type="non-terminal residue" evidence="2">
    <location>
        <position position="1"/>
    </location>
</feature>
<reference evidence="2 3" key="1">
    <citation type="journal article" date="2018" name="Front. Plant Sci.">
        <title>Red Clover (Trifolium pratense) and Zigzag Clover (T. medium) - A Picture of Genomic Similarities and Differences.</title>
        <authorList>
            <person name="Dluhosova J."/>
            <person name="Istvanek J."/>
            <person name="Nedelnik J."/>
            <person name="Repkova J."/>
        </authorList>
    </citation>
    <scope>NUCLEOTIDE SEQUENCE [LARGE SCALE GENOMIC DNA]</scope>
    <source>
        <strain evidence="3">cv. 10/8</strain>
        <tissue evidence="2">Leaf</tissue>
    </source>
</reference>
<evidence type="ECO:0000256" key="1">
    <source>
        <dbReference type="SAM" id="MobiDB-lite"/>
    </source>
</evidence>
<dbReference type="EMBL" id="LXQA010528986">
    <property type="protein sequence ID" value="MCI57447.1"/>
    <property type="molecule type" value="Genomic_DNA"/>
</dbReference>
<organism evidence="2 3">
    <name type="scientific">Trifolium medium</name>
    <dbReference type="NCBI Taxonomy" id="97028"/>
    <lineage>
        <taxon>Eukaryota</taxon>
        <taxon>Viridiplantae</taxon>
        <taxon>Streptophyta</taxon>
        <taxon>Embryophyta</taxon>
        <taxon>Tracheophyta</taxon>
        <taxon>Spermatophyta</taxon>
        <taxon>Magnoliopsida</taxon>
        <taxon>eudicotyledons</taxon>
        <taxon>Gunneridae</taxon>
        <taxon>Pentapetalae</taxon>
        <taxon>rosids</taxon>
        <taxon>fabids</taxon>
        <taxon>Fabales</taxon>
        <taxon>Fabaceae</taxon>
        <taxon>Papilionoideae</taxon>
        <taxon>50 kb inversion clade</taxon>
        <taxon>NPAAA clade</taxon>
        <taxon>Hologalegina</taxon>
        <taxon>IRL clade</taxon>
        <taxon>Trifolieae</taxon>
        <taxon>Trifolium</taxon>
    </lineage>
</organism>
<evidence type="ECO:0000313" key="3">
    <source>
        <dbReference type="Proteomes" id="UP000265520"/>
    </source>
</evidence>
<comment type="caution">
    <text evidence="2">The sequence shown here is derived from an EMBL/GenBank/DDBJ whole genome shotgun (WGS) entry which is preliminary data.</text>
</comment>
<protein>
    <submittedName>
        <fullName evidence="2">Uncharacterized protein</fullName>
    </submittedName>
</protein>
<sequence length="91" mass="9698">KNVIMQLTGTDEGPSRPRGKDATTSVWRAKAQAVEAAGGRPKPRRVARTQPQGDPKHVAEPIHVAEPQPDVVHVAEPQPDLAPAPAAEEDD</sequence>
<feature type="non-terminal residue" evidence="2">
    <location>
        <position position="91"/>
    </location>
</feature>
<dbReference type="AlphaFoldDB" id="A0A392TAI0"/>
<dbReference type="Proteomes" id="UP000265520">
    <property type="component" value="Unassembled WGS sequence"/>
</dbReference>
<name>A0A392TAI0_9FABA</name>
<keyword evidence="3" id="KW-1185">Reference proteome</keyword>
<accession>A0A392TAI0</accession>
<evidence type="ECO:0000313" key="2">
    <source>
        <dbReference type="EMBL" id="MCI57447.1"/>
    </source>
</evidence>
<proteinExistence type="predicted"/>